<name>A0A8S4RCY2_9NEOP</name>
<dbReference type="AlphaFoldDB" id="A0A8S4RCY2"/>
<gene>
    <name evidence="1" type="primary">jg4696</name>
    <name evidence="1" type="ORF">PAEG_LOCUS12461</name>
</gene>
<protein>
    <submittedName>
        <fullName evidence="1">Jg4696 protein</fullName>
    </submittedName>
</protein>
<accession>A0A8S4RCY2</accession>
<comment type="caution">
    <text evidence="1">The sequence shown here is derived from an EMBL/GenBank/DDBJ whole genome shotgun (WGS) entry which is preliminary data.</text>
</comment>
<dbReference type="EMBL" id="CAKXAJ010025080">
    <property type="protein sequence ID" value="CAH2234710.1"/>
    <property type="molecule type" value="Genomic_DNA"/>
</dbReference>
<evidence type="ECO:0000313" key="1">
    <source>
        <dbReference type="EMBL" id="CAH2234710.1"/>
    </source>
</evidence>
<evidence type="ECO:0000313" key="2">
    <source>
        <dbReference type="Proteomes" id="UP000838756"/>
    </source>
</evidence>
<dbReference type="Proteomes" id="UP000838756">
    <property type="component" value="Unassembled WGS sequence"/>
</dbReference>
<keyword evidence="2" id="KW-1185">Reference proteome</keyword>
<proteinExistence type="predicted"/>
<organism evidence="1 2">
    <name type="scientific">Pararge aegeria aegeria</name>
    <dbReference type="NCBI Taxonomy" id="348720"/>
    <lineage>
        <taxon>Eukaryota</taxon>
        <taxon>Metazoa</taxon>
        <taxon>Ecdysozoa</taxon>
        <taxon>Arthropoda</taxon>
        <taxon>Hexapoda</taxon>
        <taxon>Insecta</taxon>
        <taxon>Pterygota</taxon>
        <taxon>Neoptera</taxon>
        <taxon>Endopterygota</taxon>
        <taxon>Lepidoptera</taxon>
        <taxon>Glossata</taxon>
        <taxon>Ditrysia</taxon>
        <taxon>Papilionoidea</taxon>
        <taxon>Nymphalidae</taxon>
        <taxon>Satyrinae</taxon>
        <taxon>Satyrini</taxon>
        <taxon>Parargina</taxon>
        <taxon>Pararge</taxon>
    </lineage>
</organism>
<reference evidence="1" key="1">
    <citation type="submission" date="2022-03" db="EMBL/GenBank/DDBJ databases">
        <authorList>
            <person name="Lindestad O."/>
        </authorList>
    </citation>
    <scope>NUCLEOTIDE SEQUENCE</scope>
</reference>
<sequence length="91" mass="10328">MGSEDRCYKEEDGRLVVFKIILQLQSLRGGSEAACFQAVLLMMFTRYFAAVAHDLGPAKEFDKRQAQEMKRHPVEARDKSGGTKTVFLPLY</sequence>